<evidence type="ECO:0000256" key="1">
    <source>
        <dbReference type="SAM" id="MobiDB-lite"/>
    </source>
</evidence>
<feature type="compositionally biased region" description="Polar residues" evidence="1">
    <location>
        <begin position="132"/>
        <end position="151"/>
    </location>
</feature>
<feature type="domain" description="H-type lectin" evidence="2">
    <location>
        <begin position="153"/>
        <end position="221"/>
    </location>
</feature>
<dbReference type="InterPro" id="IPR052487">
    <property type="entry name" value="Galactose-binding_lectin"/>
</dbReference>
<dbReference type="GO" id="GO:0009986">
    <property type="term" value="C:cell surface"/>
    <property type="evidence" value="ECO:0007669"/>
    <property type="project" value="TreeGrafter"/>
</dbReference>
<keyword evidence="4" id="KW-1185">Reference proteome</keyword>
<dbReference type="GO" id="GO:0070492">
    <property type="term" value="F:oligosaccharide binding"/>
    <property type="evidence" value="ECO:0007669"/>
    <property type="project" value="TreeGrafter"/>
</dbReference>
<feature type="region of interest" description="Disordered" evidence="1">
    <location>
        <begin position="1"/>
        <end position="49"/>
    </location>
</feature>
<feature type="domain" description="H-type lectin" evidence="2">
    <location>
        <begin position="251"/>
        <end position="314"/>
    </location>
</feature>
<dbReference type="AlphaFoldDB" id="A0A2P7YQ56"/>
<feature type="compositionally biased region" description="Low complexity" evidence="1">
    <location>
        <begin position="119"/>
        <end position="131"/>
    </location>
</feature>
<reference evidence="3 4" key="1">
    <citation type="submission" date="2017-05" db="EMBL/GenBank/DDBJ databases">
        <title>Draft genome sequence of Elsinoe australis.</title>
        <authorList>
            <person name="Cheng Q."/>
        </authorList>
    </citation>
    <scope>NUCLEOTIDE SEQUENCE [LARGE SCALE GENOMIC DNA]</scope>
    <source>
        <strain evidence="3 4">NL1</strain>
    </source>
</reference>
<protein>
    <recommendedName>
        <fullName evidence="2">H-type lectin domain-containing protein</fullName>
    </recommendedName>
</protein>
<feature type="region of interest" description="Disordered" evidence="1">
    <location>
        <begin position="119"/>
        <end position="152"/>
    </location>
</feature>
<dbReference type="OrthoDB" id="291007at2759"/>
<feature type="compositionally biased region" description="Polar residues" evidence="1">
    <location>
        <begin position="13"/>
        <end position="31"/>
    </location>
</feature>
<accession>A0A2P7YQ56</accession>
<dbReference type="Proteomes" id="UP000243723">
    <property type="component" value="Unassembled WGS sequence"/>
</dbReference>
<dbReference type="PANTHER" id="PTHR46938">
    <property type="entry name" value="DISCOIDIN-1 SUBUNIT A-RELATED-RELATED"/>
    <property type="match status" value="1"/>
</dbReference>
<dbReference type="GO" id="GO:0046871">
    <property type="term" value="F:N-acetylgalactosamine binding"/>
    <property type="evidence" value="ECO:0007669"/>
    <property type="project" value="TreeGrafter"/>
</dbReference>
<sequence length="318" mass="34303">MVHLSKPGPDTGQFHTTEVRSSNKPSKSTSRIVALPSSANGPHYQTPPNLAAGFNSLHLSHEHPARANLTADGITTTQFKITVETWGPSILYSGGATWIEHKRNARDCLFGQFDTSDLASSTPSASNSQSNGTAQTNGTSKAKDSSSCPQENSKHIRFPRAFASPPQVVCWLNRLDLTSSPEHNYRLRSYATHTTKSGFTAHIDTWSDTQLNGAAMCWIAFPKEKALVDSGDISTLDIRSWSDPREETSGEVRFGKKFRAPPTVLVALNMLDAAGNADLRVAVKAQDVTGEGFKWTFSSGGDSTLYAAGGSWIALGFV</sequence>
<dbReference type="GO" id="GO:0098609">
    <property type="term" value="P:cell-cell adhesion"/>
    <property type="evidence" value="ECO:0007669"/>
    <property type="project" value="TreeGrafter"/>
</dbReference>
<dbReference type="SUPFAM" id="SSF141086">
    <property type="entry name" value="Agglutinin HPA-like"/>
    <property type="match status" value="3"/>
</dbReference>
<dbReference type="Pfam" id="PF09458">
    <property type="entry name" value="H_lectin"/>
    <property type="match status" value="3"/>
</dbReference>
<proteinExistence type="predicted"/>
<dbReference type="Gene3D" id="2.60.40.2080">
    <property type="match status" value="3"/>
</dbReference>
<name>A0A2P7YQ56_9PEZI</name>
<dbReference type="EMBL" id="NHZQ01000404">
    <property type="protein sequence ID" value="PSK38108.1"/>
    <property type="molecule type" value="Genomic_DNA"/>
</dbReference>
<gene>
    <name evidence="3" type="ORF">B9Z65_1299</name>
</gene>
<evidence type="ECO:0000313" key="3">
    <source>
        <dbReference type="EMBL" id="PSK38108.1"/>
    </source>
</evidence>
<feature type="domain" description="H-type lectin" evidence="2">
    <location>
        <begin position="44"/>
        <end position="99"/>
    </location>
</feature>
<evidence type="ECO:0000259" key="2">
    <source>
        <dbReference type="Pfam" id="PF09458"/>
    </source>
</evidence>
<organism evidence="3 4">
    <name type="scientific">Elsinoe australis</name>
    <dbReference type="NCBI Taxonomy" id="40998"/>
    <lineage>
        <taxon>Eukaryota</taxon>
        <taxon>Fungi</taxon>
        <taxon>Dikarya</taxon>
        <taxon>Ascomycota</taxon>
        <taxon>Pezizomycotina</taxon>
        <taxon>Dothideomycetes</taxon>
        <taxon>Dothideomycetidae</taxon>
        <taxon>Myriangiales</taxon>
        <taxon>Elsinoaceae</taxon>
        <taxon>Elsinoe</taxon>
    </lineage>
</organism>
<dbReference type="GO" id="GO:0030247">
    <property type="term" value="F:polysaccharide binding"/>
    <property type="evidence" value="ECO:0007669"/>
    <property type="project" value="TreeGrafter"/>
</dbReference>
<evidence type="ECO:0000313" key="4">
    <source>
        <dbReference type="Proteomes" id="UP000243723"/>
    </source>
</evidence>
<comment type="caution">
    <text evidence="3">The sequence shown here is derived from an EMBL/GenBank/DDBJ whole genome shotgun (WGS) entry which is preliminary data.</text>
</comment>
<dbReference type="GO" id="GO:0098636">
    <property type="term" value="C:protein complex involved in cell adhesion"/>
    <property type="evidence" value="ECO:0007669"/>
    <property type="project" value="TreeGrafter"/>
</dbReference>
<dbReference type="InterPro" id="IPR019019">
    <property type="entry name" value="H-type_lectin_domain"/>
</dbReference>
<dbReference type="InterPro" id="IPR037221">
    <property type="entry name" value="H-type_lectin_dom_sf"/>
</dbReference>